<evidence type="ECO:0000313" key="10">
    <source>
        <dbReference type="EMBL" id="SDG52941.1"/>
    </source>
</evidence>
<feature type="domain" description="RNA polymerase sigma factor 70 region 4 type 2" evidence="9">
    <location>
        <begin position="125"/>
        <end position="176"/>
    </location>
</feature>
<dbReference type="SUPFAM" id="SSF88946">
    <property type="entry name" value="Sigma2 domain of RNA polymerase sigma factors"/>
    <property type="match status" value="1"/>
</dbReference>
<dbReference type="RefSeq" id="WP_091816007.1">
    <property type="nucleotide sequence ID" value="NZ_CP091790.1"/>
</dbReference>
<evidence type="ECO:0000256" key="6">
    <source>
        <dbReference type="RuleBase" id="RU000716"/>
    </source>
</evidence>
<sequence>MQSLSDISLVAQVAVFHNRRAFDQLVRKYQSPVRRFLLNLTLGNEALSDDLAQDTFIRAYTHITQFQGIASFQTWLFRIAYNVYYDDKRRTHPQPLSEREGSGRPLEQSQSTPLTYREGTGVGLDIHSALAILKEEERVCVTLQLIDGYSLDEIAKMTEMPVNTVKSHLRRGKEKLTTYLKNNGYDGNK</sequence>
<organism evidence="10 11">
    <name type="scientific">Prevotella communis</name>
    <dbReference type="NCBI Taxonomy" id="2913614"/>
    <lineage>
        <taxon>Bacteria</taxon>
        <taxon>Pseudomonadati</taxon>
        <taxon>Bacteroidota</taxon>
        <taxon>Bacteroidia</taxon>
        <taxon>Bacteroidales</taxon>
        <taxon>Prevotellaceae</taxon>
        <taxon>Prevotella</taxon>
    </lineage>
</organism>
<dbReference type="Gene3D" id="1.10.1740.10">
    <property type="match status" value="1"/>
</dbReference>
<keyword evidence="11" id="KW-1185">Reference proteome</keyword>
<comment type="similarity">
    <text evidence="1 6">Belongs to the sigma-70 factor family. ECF subfamily.</text>
</comment>
<dbReference type="PANTHER" id="PTHR43133:SF51">
    <property type="entry name" value="RNA POLYMERASE SIGMA FACTOR"/>
    <property type="match status" value="1"/>
</dbReference>
<evidence type="ECO:0000256" key="1">
    <source>
        <dbReference type="ARBA" id="ARBA00010641"/>
    </source>
</evidence>
<dbReference type="InterPro" id="IPR013249">
    <property type="entry name" value="RNA_pol_sigma70_r4_t2"/>
</dbReference>
<evidence type="ECO:0000256" key="3">
    <source>
        <dbReference type="ARBA" id="ARBA00023082"/>
    </source>
</evidence>
<dbReference type="EMBL" id="FNCQ01000005">
    <property type="protein sequence ID" value="SDG52941.1"/>
    <property type="molecule type" value="Genomic_DNA"/>
</dbReference>
<keyword evidence="2 6" id="KW-0805">Transcription regulation</keyword>
<dbReference type="InterPro" id="IPR013325">
    <property type="entry name" value="RNA_pol_sigma_r2"/>
</dbReference>
<dbReference type="Pfam" id="PF04542">
    <property type="entry name" value="Sigma70_r2"/>
    <property type="match status" value="1"/>
</dbReference>
<feature type="domain" description="RNA polymerase sigma-70 region 2" evidence="8">
    <location>
        <begin position="25"/>
        <end position="91"/>
    </location>
</feature>
<evidence type="ECO:0000256" key="7">
    <source>
        <dbReference type="SAM" id="MobiDB-lite"/>
    </source>
</evidence>
<evidence type="ECO:0000313" key="11">
    <source>
        <dbReference type="Proteomes" id="UP000198779"/>
    </source>
</evidence>
<protein>
    <recommendedName>
        <fullName evidence="6">RNA polymerase sigma factor</fullName>
    </recommendedName>
</protein>
<evidence type="ECO:0000256" key="4">
    <source>
        <dbReference type="ARBA" id="ARBA00023125"/>
    </source>
</evidence>
<evidence type="ECO:0000259" key="9">
    <source>
        <dbReference type="Pfam" id="PF08281"/>
    </source>
</evidence>
<proteinExistence type="inferred from homology"/>
<dbReference type="STRING" id="645274.SAMN04487901_10535"/>
<accession>A0A1G7V0B5</accession>
<dbReference type="InterPro" id="IPR039425">
    <property type="entry name" value="RNA_pol_sigma-70-like"/>
</dbReference>
<dbReference type="NCBIfam" id="TIGR02937">
    <property type="entry name" value="sigma70-ECF"/>
    <property type="match status" value="1"/>
</dbReference>
<keyword evidence="5 6" id="KW-0804">Transcription</keyword>
<dbReference type="Proteomes" id="UP000198779">
    <property type="component" value="Unassembled WGS sequence"/>
</dbReference>
<dbReference type="InterPro" id="IPR014284">
    <property type="entry name" value="RNA_pol_sigma-70_dom"/>
</dbReference>
<reference evidence="11" key="1">
    <citation type="submission" date="2016-10" db="EMBL/GenBank/DDBJ databases">
        <authorList>
            <person name="Varghese N."/>
            <person name="Submissions S."/>
        </authorList>
    </citation>
    <scope>NUCLEOTIDE SEQUENCE [LARGE SCALE GENOMIC DNA]</scope>
    <source>
        <strain evidence="11">BP1-148</strain>
    </source>
</reference>
<dbReference type="Pfam" id="PF08281">
    <property type="entry name" value="Sigma70_r4_2"/>
    <property type="match status" value="1"/>
</dbReference>
<evidence type="ECO:0000256" key="2">
    <source>
        <dbReference type="ARBA" id="ARBA00023015"/>
    </source>
</evidence>
<dbReference type="InterPro" id="IPR013324">
    <property type="entry name" value="RNA_pol_sigma_r3/r4-like"/>
</dbReference>
<dbReference type="PROSITE" id="PS01063">
    <property type="entry name" value="SIGMA70_ECF"/>
    <property type="match status" value="1"/>
</dbReference>
<keyword evidence="3 6" id="KW-0731">Sigma factor</keyword>
<dbReference type="GO" id="GO:0006352">
    <property type="term" value="P:DNA-templated transcription initiation"/>
    <property type="evidence" value="ECO:0007669"/>
    <property type="project" value="InterPro"/>
</dbReference>
<feature type="region of interest" description="Disordered" evidence="7">
    <location>
        <begin position="91"/>
        <end position="118"/>
    </location>
</feature>
<dbReference type="InterPro" id="IPR007627">
    <property type="entry name" value="RNA_pol_sigma70_r2"/>
</dbReference>
<dbReference type="GO" id="GO:0003677">
    <property type="term" value="F:DNA binding"/>
    <property type="evidence" value="ECO:0007669"/>
    <property type="project" value="UniProtKB-KW"/>
</dbReference>
<dbReference type="GO" id="GO:0016987">
    <property type="term" value="F:sigma factor activity"/>
    <property type="evidence" value="ECO:0007669"/>
    <property type="project" value="UniProtKB-KW"/>
</dbReference>
<gene>
    <name evidence="10" type="ORF">SAMN04487901_10535</name>
</gene>
<dbReference type="SUPFAM" id="SSF88659">
    <property type="entry name" value="Sigma3 and sigma4 domains of RNA polymerase sigma factors"/>
    <property type="match status" value="1"/>
</dbReference>
<dbReference type="AlphaFoldDB" id="A0A1G7V0B5"/>
<dbReference type="PANTHER" id="PTHR43133">
    <property type="entry name" value="RNA POLYMERASE ECF-TYPE SIGMA FACTO"/>
    <property type="match status" value="1"/>
</dbReference>
<dbReference type="CDD" id="cd06171">
    <property type="entry name" value="Sigma70_r4"/>
    <property type="match status" value="1"/>
</dbReference>
<keyword evidence="4 6" id="KW-0238">DNA-binding</keyword>
<dbReference type="InterPro" id="IPR036388">
    <property type="entry name" value="WH-like_DNA-bd_sf"/>
</dbReference>
<evidence type="ECO:0000259" key="8">
    <source>
        <dbReference type="Pfam" id="PF04542"/>
    </source>
</evidence>
<dbReference type="InterPro" id="IPR000838">
    <property type="entry name" value="RNA_pol_sigma70_ECF_CS"/>
</dbReference>
<evidence type="ECO:0000256" key="5">
    <source>
        <dbReference type="ARBA" id="ARBA00023163"/>
    </source>
</evidence>
<name>A0A1G7V0B5_9BACT</name>
<dbReference type="Gene3D" id="1.10.10.10">
    <property type="entry name" value="Winged helix-like DNA-binding domain superfamily/Winged helix DNA-binding domain"/>
    <property type="match status" value="1"/>
</dbReference>